<sequence length="63" mass="7245">MNNQQPQGAPLNPKYVLLEQSQTIHTLTDEVIKLRAYTMQLEEEIAQLQAANQPREDEDADHK</sequence>
<proteinExistence type="predicted"/>
<reference evidence="2" key="1">
    <citation type="submission" date="2017-04" db="EMBL/GenBank/DDBJ databases">
        <authorList>
            <person name="Abille Z."/>
            <person name="Afsharjavan R."/>
            <person name="Alms C.E."/>
            <person name="Anil A."/>
            <person name="Azuma E.A."/>
            <person name="Boateng D."/>
            <person name="Bowden K.V."/>
            <person name="Bui Q."/>
            <person name="Callaghan K.D."/>
            <person name="Canova P.N."/>
            <person name="Carter A.-G.V."/>
            <person name="Carty B."/>
            <person name="Choudhary A."/>
            <person name="Chugh K."/>
            <person name="Clark C.B."/>
            <person name="Clark J."/>
            <person name="Cortez R."/>
            <person name="Dalwadi R.M."/>
            <person name="Daou G."/>
            <person name="Das M."/>
            <person name="Dasari S."/>
            <person name="Davis E.H."/>
            <person name="Defreitas N."/>
            <person name="Demirji J."/>
            <person name="Endres C."/>
            <person name="Fakhar S."/>
            <person name="Feeley N."/>
            <person name="Flores D.C."/>
            <person name="Fowler A.R."/>
            <person name="George T."/>
            <person name="Greis H.L."/>
            <person name="Groleau D.L."/>
            <person name="Gulati J.K."/>
            <person name="Guzman W."/>
            <person name="Hallworth A.N."/>
            <person name="Hariri A."/>
            <person name="Haya V.N."/>
            <person name="Hoffman A.K."/>
            <person name="Horne B."/>
            <person name="Howard T."/>
            <person name="Iglesia A.J."/>
            <person name="Ijezie O.D."/>
            <person name="Incognito N.A."/>
            <person name="Inen J.A."/>
            <person name="Jaiswal A."/>
            <person name="Jezek R.A."/>
            <person name="Kawa A.C."/>
            <person name="Khan F."/>
            <person name="Khin A.C."/>
            <person name="Knapo J."/>
            <person name="Kong A.S."/>
            <person name="Le B.Q."/>
            <person name="Le Q.M."/>
            <person name="Le T.-H.M."/>
            <person name="Lee M."/>
            <person name="Lockwood J.L."/>
            <person name="Loto-Rojas G.S."/>
            <person name="Mantzavinos A."/>
            <person name="Martinez D.R."/>
            <person name="Meadows A.R."/>
            <person name="Mehr S."/>
            <person name="Mellon M.N."/>
            <person name="Memon S."/>
            <person name="Miller B."/>
            <person name="Min S."/>
            <person name="Mitchell L.M."/>
            <person name="Mohamed I.R."/>
            <person name="Mohammed F.O."/>
            <person name="More S."/>
            <person name="Muntaha S."/>
            <person name="Nadeem I."/>
            <person name="Ndjeumen-Njinguet A.S."/>
            <person name="Ng P."/>
            <person name="Ngu V.E."/>
            <person name="Nguyen B.N."/>
            <person name="OHern C.T."/>
            <person name="Oboh U.S."/>
            <person name="Pagano C.W."/>
            <person name="Panakal P.R."/>
            <person name="Park D.A."/>
            <person name="Parsana D."/>
            <person name="Patel P."/>
            <person name="Patel V.S."/>
            <person name="Patwardhan V.M."/>
            <person name="Pawar S.D."/>
            <person name="Payne V.R."/>
            <person name="Petricel I.M."/>
            <person name="Phillips C."/>
            <person name="Puglisi K.M."/>
            <person name="Ramaprasad G."/>
            <person name="Raza A.S."/>
            <person name="Rivera-Oven A.G."/>
            <person name="Robins E."/>
            <person name="Roeun D.C."/>
            <person name="Rostovtseva N."/>
            <person name="Sadat M."/>
            <person name="Seas A."/>
            <person name="So E.J."/>
            <person name="Sogbesan C."/>
            <person name="Strumsky L.A."/>
            <person name="Sun J.L."/>
            <person name="Sutherland H.J."/>
            <person name="Tchakounte I."/>
            <person name="Tewell J.R."/>
            <person name="Thapa D.J."/>
            <person name="Tkach Y."/>
            <person name="Tran C.D."/>
            <person name="Tran V."/>
            <person name="Vithayathil T."/>
            <person name="Vivekanandan A."/>
            <person name="Wang S.R."/>
            <person name="White E."/>
            <person name="Yang A.L."/>
            <person name="Ye D.T."/>
            <person name="Yirenkyi M."/>
            <person name="Zarb J.S."/>
            <person name="Zhang S."/>
            <person name="Zhou M.T."/>
            <person name="Cao A."/>
            <person name="Nguyen K.M."/>
            <person name="Patel K."/>
            <person name="Patel P."/>
            <person name="Pennington E."/>
            <person name="Sendze O."/>
            <person name="Zahangir S."/>
            <person name="Correa-Mendez M."/>
            <person name="Fabian M.F."/>
            <person name="Liu S."/>
            <person name="Jethmalani Y."/>
            <person name="Nunn R."/>
            <person name="Prakash A."/>
            <person name="Louise T."/>
            <person name="Russell D.A."/>
            <person name="Hatfull G.F."/>
            <person name="Erill I."/>
            <person name="Caruso S.M."/>
        </authorList>
    </citation>
    <scope>NUCLEOTIDE SEQUENCE [LARGE SCALE GENOMIC DNA]</scope>
</reference>
<dbReference type="Proteomes" id="UP000222741">
    <property type="component" value="Segment"/>
</dbReference>
<evidence type="ECO:0000313" key="1">
    <source>
        <dbReference type="EMBL" id="ARQ95009.1"/>
    </source>
</evidence>
<organism evidence="1 2">
    <name type="scientific">Bacillus phage Flapjack</name>
    <dbReference type="NCBI Taxonomy" id="1983465"/>
    <lineage>
        <taxon>Viruses</taxon>
        <taxon>Duplodnaviria</taxon>
        <taxon>Heunggongvirae</taxon>
        <taxon>Uroviricota</taxon>
        <taxon>Caudoviricetes</taxon>
        <taxon>Herelleviridae</taxon>
        <taxon>Bastillevirinae</taxon>
        <taxon>Bequatrovirus</taxon>
        <taxon>Bequatrovirus spock</taxon>
    </lineage>
</organism>
<dbReference type="EMBL" id="KY888882">
    <property type="protein sequence ID" value="ARQ95009.1"/>
    <property type="molecule type" value="Genomic_DNA"/>
</dbReference>
<evidence type="ECO:0000313" key="2">
    <source>
        <dbReference type="Proteomes" id="UP000222741"/>
    </source>
</evidence>
<gene>
    <name evidence="1" type="ORF">FLAPJACK_96</name>
</gene>
<accession>A0A1X9SG31</accession>
<name>A0A1X9SG31_9CAUD</name>
<protein>
    <submittedName>
        <fullName evidence="1">Uncharacterized protein</fullName>
    </submittedName>
</protein>